<comment type="caution">
    <text evidence="2">The sequence shown here is derived from an EMBL/GenBank/DDBJ whole genome shotgun (WGS) entry which is preliminary data.</text>
</comment>
<evidence type="ECO:0000256" key="1">
    <source>
        <dbReference type="SAM" id="Phobius"/>
    </source>
</evidence>
<dbReference type="Proteomes" id="UP001299068">
    <property type="component" value="Unassembled WGS sequence"/>
</dbReference>
<organism evidence="2 3">
    <name type="scientific">Clostridium sardiniense</name>
    <name type="common">Clostridium absonum</name>
    <dbReference type="NCBI Taxonomy" id="29369"/>
    <lineage>
        <taxon>Bacteria</taxon>
        <taxon>Bacillati</taxon>
        <taxon>Bacillota</taxon>
        <taxon>Clostridia</taxon>
        <taxon>Eubacteriales</taxon>
        <taxon>Clostridiaceae</taxon>
        <taxon>Clostridium</taxon>
    </lineage>
</organism>
<gene>
    <name evidence="2" type="ORF">K5V21_12780</name>
</gene>
<name>A0ABS7KZT4_CLOSR</name>
<dbReference type="EMBL" id="JAIKTU010000010">
    <property type="protein sequence ID" value="MBY0756323.1"/>
    <property type="molecule type" value="Genomic_DNA"/>
</dbReference>
<protein>
    <submittedName>
        <fullName evidence="2">Uncharacterized protein</fullName>
    </submittedName>
</protein>
<keyword evidence="1" id="KW-1133">Transmembrane helix</keyword>
<reference evidence="2 3" key="1">
    <citation type="journal article" date="2021" name="Cell Host Microbe">
        <title>in vivo commensal control of Clostridioides difficile virulence.</title>
        <authorList>
            <person name="Girinathan B.P."/>
            <person name="Dibenedetto N."/>
            <person name="Worley J.N."/>
            <person name="Peltier J."/>
            <person name="Arrieta-Ortiz M.L."/>
            <person name="Rupa Christinal Immanuel S."/>
            <person name="Lavin R."/>
            <person name="Delaney M.L."/>
            <person name="Cummins C."/>
            <person name="Hoffmann M."/>
            <person name="Luo Y."/>
            <person name="Gonzalez-Escalona N."/>
            <person name="Allard M."/>
            <person name="Onderdonk A.B."/>
            <person name="Gerber G.K."/>
            <person name="Sonenshein A.L."/>
            <person name="Baliga N."/>
            <person name="Dupuy B."/>
            <person name="Bry L."/>
        </authorList>
    </citation>
    <scope>NUCLEOTIDE SEQUENCE [LARGE SCALE GENOMIC DNA]</scope>
    <source>
        <strain evidence="2 3">DSM 599</strain>
    </source>
</reference>
<sequence>MPRKSLILTILSFGVFIVTLVLLAWCVGYKKQYNLMESLNVPLVMSAFAFIINFRNYRKFGKEQDKARAKIKVRN</sequence>
<keyword evidence="1" id="KW-0812">Transmembrane</keyword>
<proteinExistence type="predicted"/>
<dbReference type="RefSeq" id="WP_204593536.1">
    <property type="nucleotide sequence ID" value="NZ_JAFBDA010000001.1"/>
</dbReference>
<evidence type="ECO:0000313" key="3">
    <source>
        <dbReference type="Proteomes" id="UP001299068"/>
    </source>
</evidence>
<keyword evidence="3" id="KW-1185">Reference proteome</keyword>
<keyword evidence="1" id="KW-0472">Membrane</keyword>
<evidence type="ECO:0000313" key="2">
    <source>
        <dbReference type="EMBL" id="MBY0756323.1"/>
    </source>
</evidence>
<feature type="transmembrane region" description="Helical" evidence="1">
    <location>
        <begin position="6"/>
        <end position="27"/>
    </location>
</feature>
<accession>A0ABS7KZT4</accession>
<feature type="transmembrane region" description="Helical" evidence="1">
    <location>
        <begin position="39"/>
        <end position="57"/>
    </location>
</feature>